<gene>
    <name evidence="1" type="ORF">V1517DRAFT_345057</name>
</gene>
<organism evidence="1 2">
    <name type="scientific">Lipomyces orientalis</name>
    <dbReference type="NCBI Taxonomy" id="1233043"/>
    <lineage>
        <taxon>Eukaryota</taxon>
        <taxon>Fungi</taxon>
        <taxon>Dikarya</taxon>
        <taxon>Ascomycota</taxon>
        <taxon>Saccharomycotina</taxon>
        <taxon>Lipomycetes</taxon>
        <taxon>Lipomycetales</taxon>
        <taxon>Lipomycetaceae</taxon>
        <taxon>Lipomyces</taxon>
    </lineage>
</organism>
<comment type="caution">
    <text evidence="1">The sequence shown here is derived from an EMBL/GenBank/DDBJ whole genome shotgun (WGS) entry which is preliminary data.</text>
</comment>
<evidence type="ECO:0000313" key="2">
    <source>
        <dbReference type="Proteomes" id="UP001489719"/>
    </source>
</evidence>
<keyword evidence="2" id="KW-1185">Reference proteome</keyword>
<reference evidence="2" key="1">
    <citation type="journal article" date="2024" name="Front. Bioeng. Biotechnol.">
        <title>Genome-scale model development and genomic sequencing of the oleaginous clade Lipomyces.</title>
        <authorList>
            <person name="Czajka J.J."/>
            <person name="Han Y."/>
            <person name="Kim J."/>
            <person name="Mondo S.J."/>
            <person name="Hofstad B.A."/>
            <person name="Robles A."/>
            <person name="Haridas S."/>
            <person name="Riley R."/>
            <person name="LaButti K."/>
            <person name="Pangilinan J."/>
            <person name="Andreopoulos W."/>
            <person name="Lipzen A."/>
            <person name="Yan J."/>
            <person name="Wang M."/>
            <person name="Ng V."/>
            <person name="Grigoriev I.V."/>
            <person name="Spatafora J.W."/>
            <person name="Magnuson J.K."/>
            <person name="Baker S.E."/>
            <person name="Pomraning K.R."/>
        </authorList>
    </citation>
    <scope>NUCLEOTIDE SEQUENCE [LARGE SCALE GENOMIC DNA]</scope>
    <source>
        <strain evidence="2">CBS 10300</strain>
    </source>
</reference>
<dbReference type="Proteomes" id="UP001489719">
    <property type="component" value="Unassembled WGS sequence"/>
</dbReference>
<evidence type="ECO:0000313" key="1">
    <source>
        <dbReference type="EMBL" id="KAK9323665.1"/>
    </source>
</evidence>
<proteinExistence type="predicted"/>
<name>A0ACC3TRM9_9ASCO</name>
<sequence length="136" mass="15337">MVTRKAIADLGIWQFLRPLALTCQPHSYSLQRVRDQDLSLNMATGMPTIIGRAVVALLSLSIKPEGLNQEVCLENFKNKVVYVMSFTVSQKDMLESALRVTVTKEDDWSITKEPAKERYSSGIKEMQEGKHIGLPR</sequence>
<accession>A0ACC3TRM9</accession>
<protein>
    <submittedName>
        <fullName evidence="1">Uncharacterized protein</fullName>
    </submittedName>
</protein>
<dbReference type="EMBL" id="MU970058">
    <property type="protein sequence ID" value="KAK9323665.1"/>
    <property type="molecule type" value="Genomic_DNA"/>
</dbReference>